<dbReference type="PANTHER" id="PTHR30349">
    <property type="entry name" value="PHAGE INTEGRASE-RELATED"/>
    <property type="match status" value="1"/>
</dbReference>
<feature type="compositionally biased region" description="Acidic residues" evidence="4">
    <location>
        <begin position="388"/>
        <end position="398"/>
    </location>
</feature>
<dbReference type="PANTHER" id="PTHR30349:SF64">
    <property type="entry name" value="PROPHAGE INTEGRASE INTD-RELATED"/>
    <property type="match status" value="1"/>
</dbReference>
<evidence type="ECO:0000256" key="3">
    <source>
        <dbReference type="ARBA" id="ARBA00023172"/>
    </source>
</evidence>
<dbReference type="GO" id="GO:0006310">
    <property type="term" value="P:DNA recombination"/>
    <property type="evidence" value="ECO:0007669"/>
    <property type="project" value="UniProtKB-KW"/>
</dbReference>
<comment type="similarity">
    <text evidence="1">Belongs to the 'phage' integrase family.</text>
</comment>
<dbReference type="InterPro" id="IPR002104">
    <property type="entry name" value="Integrase_catalytic"/>
</dbReference>
<dbReference type="InterPro" id="IPR010998">
    <property type="entry name" value="Integrase_recombinase_N"/>
</dbReference>
<proteinExistence type="inferred from homology"/>
<dbReference type="Gene3D" id="1.10.150.130">
    <property type="match status" value="1"/>
</dbReference>
<dbReference type="SUPFAM" id="SSF56349">
    <property type="entry name" value="DNA breaking-rejoining enzymes"/>
    <property type="match status" value="1"/>
</dbReference>
<evidence type="ECO:0000313" key="7">
    <source>
        <dbReference type="Proteomes" id="UP000241647"/>
    </source>
</evidence>
<evidence type="ECO:0000256" key="1">
    <source>
        <dbReference type="ARBA" id="ARBA00008857"/>
    </source>
</evidence>
<dbReference type="Proteomes" id="UP000241647">
    <property type="component" value="Unassembled WGS sequence"/>
</dbReference>
<keyword evidence="2" id="KW-0238">DNA-binding</keyword>
<feature type="region of interest" description="Disordered" evidence="4">
    <location>
        <begin position="381"/>
        <end position="406"/>
    </location>
</feature>
<reference evidence="6 7" key="1">
    <citation type="submission" date="2018-02" db="EMBL/GenBank/DDBJ databases">
        <title>8 Nocardia nova and 1 Nocardia cyriacigeorgica strain used for evolution to TMP-SMX.</title>
        <authorList>
            <person name="Mehta H."/>
            <person name="Weng J."/>
            <person name="Shamoo Y."/>
        </authorList>
    </citation>
    <scope>NUCLEOTIDE SEQUENCE [LARGE SCALE GENOMIC DNA]</scope>
    <source>
        <strain evidence="6 7">ATCC 33727</strain>
    </source>
</reference>
<dbReference type="CDD" id="cd01189">
    <property type="entry name" value="INT_ICEBs1_C_like"/>
    <property type="match status" value="1"/>
</dbReference>
<dbReference type="InterPro" id="IPR050090">
    <property type="entry name" value="Tyrosine_recombinase_XerCD"/>
</dbReference>
<dbReference type="Pfam" id="PF26003">
    <property type="entry name" value="Integrase_N_phage"/>
    <property type="match status" value="1"/>
</dbReference>
<dbReference type="Pfam" id="PF00589">
    <property type="entry name" value="Phage_integrase"/>
    <property type="match status" value="1"/>
</dbReference>
<gene>
    <name evidence="6" type="ORF">C8259_26780</name>
</gene>
<dbReference type="RefSeq" id="WP_063909398.1">
    <property type="nucleotide sequence ID" value="NZ_PYHS01000017.1"/>
</dbReference>
<dbReference type="InterPro" id="IPR058717">
    <property type="entry name" value="Phage_L5_Integrase_N"/>
</dbReference>
<name>A0A2T2YVE4_9NOCA</name>
<keyword evidence="3" id="KW-0233">DNA recombination</keyword>
<evidence type="ECO:0000256" key="2">
    <source>
        <dbReference type="ARBA" id="ARBA00023125"/>
    </source>
</evidence>
<dbReference type="InterPro" id="IPR013762">
    <property type="entry name" value="Integrase-like_cat_sf"/>
</dbReference>
<organism evidence="6 7">
    <name type="scientific">Nocardia nova</name>
    <dbReference type="NCBI Taxonomy" id="37330"/>
    <lineage>
        <taxon>Bacteria</taxon>
        <taxon>Bacillati</taxon>
        <taxon>Actinomycetota</taxon>
        <taxon>Actinomycetes</taxon>
        <taxon>Mycobacteriales</taxon>
        <taxon>Nocardiaceae</taxon>
        <taxon>Nocardia</taxon>
    </lineage>
</organism>
<accession>A0A2T2YVE4</accession>
<comment type="caution">
    <text evidence="6">The sequence shown here is derived from an EMBL/GenBank/DDBJ whole genome shotgun (WGS) entry which is preliminary data.</text>
</comment>
<dbReference type="PROSITE" id="PS51898">
    <property type="entry name" value="TYR_RECOMBINASE"/>
    <property type="match status" value="1"/>
</dbReference>
<feature type="domain" description="Tyr recombinase" evidence="5">
    <location>
        <begin position="187"/>
        <end position="368"/>
    </location>
</feature>
<dbReference type="InterPro" id="IPR011010">
    <property type="entry name" value="DNA_brk_join_enz"/>
</dbReference>
<sequence>MTVKRNRRAGVEDLWTKEVLDENKKAHRVPSKLHGKGKRWRARYVDDAGNEHTKRFARKADAQAWLDAQVASLVQGIHVAPRDSQKTVEQWANEWLKGYANHRETTVELATWHVKKINEGLGSLQLSAVRPSTVKKWMVALKSEGLADSYVYSLHSRLAQILGDAMHDGLLARNPCSRRTSPKTGQQKVYVATSEQVWALHEAMPAHLRVAVLLGAFVGLRISEAAGLRTADVDFANGIVQPRQQWPGRELKTESSTKPVPIPPELVAMLEESAKVFPGDHLVCDEFGKPVSPWVIGWHLRAAKEKVHDLPEAFSFQDFRHFYASLLIRRGADIKAVQARLRHGSAITTLRYYAHLWPDADETTRTAVGAAIKDWPGSTAYSLRTETEQTDSTDDQDSENAQAEAV</sequence>
<dbReference type="Gene3D" id="1.10.443.10">
    <property type="entry name" value="Intergrase catalytic core"/>
    <property type="match status" value="1"/>
</dbReference>
<dbReference type="GO" id="GO:0015074">
    <property type="term" value="P:DNA integration"/>
    <property type="evidence" value="ECO:0007669"/>
    <property type="project" value="InterPro"/>
</dbReference>
<dbReference type="AlphaFoldDB" id="A0A2T2YVE4"/>
<dbReference type="EMBL" id="PYHS01000017">
    <property type="protein sequence ID" value="PSR59466.1"/>
    <property type="molecule type" value="Genomic_DNA"/>
</dbReference>
<evidence type="ECO:0000256" key="4">
    <source>
        <dbReference type="SAM" id="MobiDB-lite"/>
    </source>
</evidence>
<evidence type="ECO:0000259" key="5">
    <source>
        <dbReference type="PROSITE" id="PS51898"/>
    </source>
</evidence>
<evidence type="ECO:0000313" key="6">
    <source>
        <dbReference type="EMBL" id="PSR59466.1"/>
    </source>
</evidence>
<protein>
    <submittedName>
        <fullName evidence="6">Site-specific integrase</fullName>
    </submittedName>
</protein>
<dbReference type="GO" id="GO:0003677">
    <property type="term" value="F:DNA binding"/>
    <property type="evidence" value="ECO:0007669"/>
    <property type="project" value="UniProtKB-KW"/>
</dbReference>